<keyword evidence="2" id="KW-1185">Reference proteome</keyword>
<evidence type="ECO:0000313" key="2">
    <source>
        <dbReference type="Proteomes" id="UP000327000"/>
    </source>
</evidence>
<name>A0A5N5WD18_STRMB</name>
<organism evidence="1 2">
    <name type="scientific">Streptomyces mobaraensis</name>
    <name type="common">Streptoverticillium mobaraense</name>
    <dbReference type="NCBI Taxonomy" id="35621"/>
    <lineage>
        <taxon>Bacteria</taxon>
        <taxon>Bacillati</taxon>
        <taxon>Actinomycetota</taxon>
        <taxon>Actinomycetes</taxon>
        <taxon>Kitasatosporales</taxon>
        <taxon>Streptomycetaceae</taxon>
        <taxon>Streptomyces</taxon>
    </lineage>
</organism>
<dbReference type="OrthoDB" id="4242277at2"/>
<evidence type="ECO:0000313" key="1">
    <source>
        <dbReference type="EMBL" id="KAB7850172.1"/>
    </source>
</evidence>
<dbReference type="RefSeq" id="WP_152262711.1">
    <property type="nucleotide sequence ID" value="NZ_VOKX01000009.1"/>
</dbReference>
<protein>
    <submittedName>
        <fullName evidence="1">Uncharacterized protein</fullName>
    </submittedName>
</protein>
<comment type="caution">
    <text evidence="1">The sequence shown here is derived from an EMBL/GenBank/DDBJ whole genome shotgun (WGS) entry which is preliminary data.</text>
</comment>
<accession>A0A5N5WD18</accession>
<gene>
    <name evidence="1" type="ORF">FRZ00_06125</name>
</gene>
<dbReference type="AlphaFoldDB" id="A0A5N5WD18"/>
<dbReference type="Proteomes" id="UP000327000">
    <property type="component" value="Unassembled WGS sequence"/>
</dbReference>
<proteinExistence type="predicted"/>
<dbReference type="EMBL" id="VOKX01000009">
    <property type="protein sequence ID" value="KAB7850172.1"/>
    <property type="molecule type" value="Genomic_DNA"/>
</dbReference>
<sequence length="88" mass="10111">MPRPCHWHEEPDGTRTLIPGCAARAHDPDAECTCPSTASQLAFLRAELDAVRRDYRRFRRWHHCLLDALRTHPDGPAIYATAQKGHRR</sequence>
<reference evidence="1 2" key="1">
    <citation type="journal article" date="2019" name="Microb. Cell Fact.">
        <title>Exploring novel herbicidin analogues by transcriptional regulator overexpression and MS/MS molecular networking.</title>
        <authorList>
            <person name="Shi Y."/>
            <person name="Gu R."/>
            <person name="Li Y."/>
            <person name="Wang X."/>
            <person name="Ren W."/>
            <person name="Li X."/>
            <person name="Wang L."/>
            <person name="Xie Y."/>
            <person name="Hong B."/>
        </authorList>
    </citation>
    <scope>NUCLEOTIDE SEQUENCE [LARGE SCALE GENOMIC DNA]</scope>
    <source>
        <strain evidence="1 2">US-43</strain>
    </source>
</reference>